<reference evidence="1" key="2">
    <citation type="submission" date="2021-04" db="EMBL/GenBank/DDBJ databases">
        <authorList>
            <person name="Gilroy R."/>
        </authorList>
    </citation>
    <scope>NUCLEOTIDE SEQUENCE</scope>
    <source>
        <strain evidence="1">ChiBcec8-14828</strain>
    </source>
</reference>
<evidence type="ECO:0000313" key="2">
    <source>
        <dbReference type="Proteomes" id="UP000824209"/>
    </source>
</evidence>
<name>A0A9D2S0X1_9FIRM</name>
<protein>
    <submittedName>
        <fullName evidence="1">Uncharacterized protein</fullName>
    </submittedName>
</protein>
<dbReference type="AlphaFoldDB" id="A0A9D2S0X1"/>
<accession>A0A9D2S0X1</accession>
<dbReference type="Proteomes" id="UP000824209">
    <property type="component" value="Unassembled WGS sequence"/>
</dbReference>
<reference evidence="1" key="1">
    <citation type="journal article" date="2021" name="PeerJ">
        <title>Extensive microbial diversity within the chicken gut microbiome revealed by metagenomics and culture.</title>
        <authorList>
            <person name="Gilroy R."/>
            <person name="Ravi A."/>
            <person name="Getino M."/>
            <person name="Pursley I."/>
            <person name="Horton D.L."/>
            <person name="Alikhan N.F."/>
            <person name="Baker D."/>
            <person name="Gharbi K."/>
            <person name="Hall N."/>
            <person name="Watson M."/>
            <person name="Adriaenssens E.M."/>
            <person name="Foster-Nyarko E."/>
            <person name="Jarju S."/>
            <person name="Secka A."/>
            <person name="Antonio M."/>
            <person name="Oren A."/>
            <person name="Chaudhuri R.R."/>
            <person name="La Ragione R."/>
            <person name="Hildebrand F."/>
            <person name="Pallen M.J."/>
        </authorList>
    </citation>
    <scope>NUCLEOTIDE SEQUENCE</scope>
    <source>
        <strain evidence="1">ChiBcec8-14828</strain>
    </source>
</reference>
<organism evidence="1 2">
    <name type="scientific">Candidatus Ruthenibacterium avium</name>
    <dbReference type="NCBI Taxonomy" id="2838751"/>
    <lineage>
        <taxon>Bacteria</taxon>
        <taxon>Bacillati</taxon>
        <taxon>Bacillota</taxon>
        <taxon>Clostridia</taxon>
        <taxon>Eubacteriales</taxon>
        <taxon>Oscillospiraceae</taxon>
        <taxon>Ruthenibacterium</taxon>
    </lineage>
</organism>
<dbReference type="EMBL" id="DWYA01000026">
    <property type="protein sequence ID" value="HJB39231.1"/>
    <property type="molecule type" value="Genomic_DNA"/>
</dbReference>
<evidence type="ECO:0000313" key="1">
    <source>
        <dbReference type="EMBL" id="HJB39231.1"/>
    </source>
</evidence>
<sequence>MNNEKKRWTENFALGGAALAAALCAGVFGIGGVKASMLAAKPTAYYEQSMASDFTARETAAQTIVTLAESSGGDAALIAQAKTGIEQSCAAQTPAEKYRAGNAMKLAVELLYQSLPESERDAKGSAAQMAWSEFTSRTSILSHSIPEYNALVQQVQSAAADFPGRLFIQEPLEEMQ</sequence>
<gene>
    <name evidence="1" type="ORF">H9943_02410</name>
</gene>
<comment type="caution">
    <text evidence="1">The sequence shown here is derived from an EMBL/GenBank/DDBJ whole genome shotgun (WGS) entry which is preliminary data.</text>
</comment>
<proteinExistence type="predicted"/>